<proteinExistence type="predicted"/>
<dbReference type="Pfam" id="PF03787">
    <property type="entry name" value="RAMPs"/>
    <property type="match status" value="1"/>
</dbReference>
<dbReference type="OrthoDB" id="5621459at2"/>
<dbReference type="HOGENOM" id="CLU_028468_0_0_6"/>
<dbReference type="InterPro" id="IPR005537">
    <property type="entry name" value="RAMP_III_fam"/>
</dbReference>
<keyword evidence="1" id="KW-0051">Antiviral defense</keyword>
<sequence length="589" mass="66185">MEHYLFEVTLNIHAPVLTQATGGRAHGLDTITLRDNEGKPCLLGSSVRGNLRQTWEFFNRIYPQANIDIKTWLGAKSEFDEDTDENSSNEPQRANLFFSYYWQAQTVENSEKSVRHRIKISEEGTVEEGALQVIETPFITGQVVSFKGNIRAFLKDKEEKERLLRWLNKGLAYISAIGAMRGVGFGRIESVAVKEIPLPELKKANIPKNAVFGIALKFDRPFCFAKHHHGNNHFAAETVVSGAAILGALMRQCHQHDELKKSISFIKISHAFACEESNEKEKKRSMAIPYSFVEADKKLYDVSLKKTAGLIKNCAPAFSVDWKGETWGNASKLCGQLDLERSVNIRTAIEEGTNRAKDESLFSMEVIHPQDYVWLANIDCEAIPEVERKAVLSELANIFSVELVGLGKTKATATVTVYQEPFKFLVENELPKQNNAQFVLMLQTPALLLPNPYDIPATNGGDALHQQYAKTWENLANEAGAFRLSHFYARQTLVGGGYLQKRFWSKHPYNPQVLTCAGSIFVFDIVNFEKTLEILKKWIKTGLPQHSETLGGSAWNENPYIANNGYGEIVINPQWQGLGGLDKDWEELA</sequence>
<evidence type="ECO:0000313" key="3">
    <source>
        <dbReference type="EMBL" id="EIJ43892.1"/>
    </source>
</evidence>
<evidence type="ECO:0000313" key="4">
    <source>
        <dbReference type="Proteomes" id="UP000005744"/>
    </source>
</evidence>
<dbReference type="RefSeq" id="WP_002691481.1">
    <property type="nucleotide sequence ID" value="NZ_JH600070.1"/>
</dbReference>
<reference evidence="3 4" key="1">
    <citation type="submission" date="2011-11" db="EMBL/GenBank/DDBJ databases">
        <title>Improved High-Quality Draft sequence of Beggiatoa alba B18lD.</title>
        <authorList>
            <consortium name="US DOE Joint Genome Institute"/>
            <person name="Lucas S."/>
            <person name="Han J."/>
            <person name="Lapidus A."/>
            <person name="Cheng J.-F."/>
            <person name="Goodwin L."/>
            <person name="Pitluck S."/>
            <person name="Peters L."/>
            <person name="Mikhailova N."/>
            <person name="Held B."/>
            <person name="Detter J.C."/>
            <person name="Han C."/>
            <person name="Tapia R."/>
            <person name="Land M."/>
            <person name="Hauser L."/>
            <person name="Kyrpides N."/>
            <person name="Ivanova N."/>
            <person name="Pagani I."/>
            <person name="Samuel K."/>
            <person name="Teske A."/>
            <person name="Mueller J."/>
            <person name="Woyke T."/>
        </authorList>
    </citation>
    <scope>NUCLEOTIDE SEQUENCE [LARGE SCALE GENOMIC DNA]</scope>
    <source>
        <strain evidence="3 4">B18LD</strain>
    </source>
</reference>
<accession>I3CJU9</accession>
<evidence type="ECO:0000259" key="2">
    <source>
        <dbReference type="Pfam" id="PF03787"/>
    </source>
</evidence>
<keyword evidence="4" id="KW-1185">Reference proteome</keyword>
<name>I3CJU9_9GAMM</name>
<dbReference type="AlphaFoldDB" id="I3CJU9"/>
<protein>
    <submittedName>
        <fullName evidence="3">RAMP superfamily protein</fullName>
    </submittedName>
</protein>
<dbReference type="STRING" id="395493.BegalDRAFT_3066"/>
<gene>
    <name evidence="3" type="ORF">BegalDRAFT_3066</name>
</gene>
<dbReference type="EMBL" id="JH600070">
    <property type="protein sequence ID" value="EIJ43892.1"/>
    <property type="molecule type" value="Genomic_DNA"/>
</dbReference>
<dbReference type="Proteomes" id="UP000005744">
    <property type="component" value="Unassembled WGS sequence"/>
</dbReference>
<dbReference type="GO" id="GO:0051607">
    <property type="term" value="P:defense response to virus"/>
    <property type="evidence" value="ECO:0007669"/>
    <property type="project" value="UniProtKB-KW"/>
</dbReference>
<dbReference type="CDD" id="cd09726">
    <property type="entry name" value="RAMP_I_III"/>
    <property type="match status" value="1"/>
</dbReference>
<dbReference type="eggNOG" id="COG1337">
    <property type="taxonomic scope" value="Bacteria"/>
</dbReference>
<feature type="domain" description="CRISPR type III-associated protein" evidence="2">
    <location>
        <begin position="25"/>
        <end position="189"/>
    </location>
</feature>
<organism evidence="3 4">
    <name type="scientific">Beggiatoa alba B18LD</name>
    <dbReference type="NCBI Taxonomy" id="395493"/>
    <lineage>
        <taxon>Bacteria</taxon>
        <taxon>Pseudomonadati</taxon>
        <taxon>Pseudomonadota</taxon>
        <taxon>Gammaproteobacteria</taxon>
        <taxon>Thiotrichales</taxon>
        <taxon>Thiotrichaceae</taxon>
        <taxon>Beggiatoa</taxon>
    </lineage>
</organism>
<evidence type="ECO:0000256" key="1">
    <source>
        <dbReference type="ARBA" id="ARBA00023118"/>
    </source>
</evidence>